<dbReference type="OrthoDB" id="7190256at2"/>
<organism evidence="3 4">
    <name type="scientific">Acuticoccus sediminis</name>
    <dbReference type="NCBI Taxonomy" id="2184697"/>
    <lineage>
        <taxon>Bacteria</taxon>
        <taxon>Pseudomonadati</taxon>
        <taxon>Pseudomonadota</taxon>
        <taxon>Alphaproteobacteria</taxon>
        <taxon>Hyphomicrobiales</taxon>
        <taxon>Amorphaceae</taxon>
        <taxon>Acuticoccus</taxon>
    </lineage>
</organism>
<evidence type="ECO:0000256" key="1">
    <source>
        <dbReference type="SAM" id="MobiDB-lite"/>
    </source>
</evidence>
<comment type="caution">
    <text evidence="3">The sequence shown here is derived from an EMBL/GenBank/DDBJ whole genome shotgun (WGS) entry which is preliminary data.</text>
</comment>
<name>A0A8B2NGS1_9HYPH</name>
<sequence>MSSRFTKGLKSLGADEPKARKAMEREAPSADIPRAEAPETSAISYMAPSRRGKKAVTGYFDPAVRQQLAVLAAEEGRSQNDLLAEALNMLFERYRRSPIAKG</sequence>
<dbReference type="Proteomes" id="UP000249590">
    <property type="component" value="Unassembled WGS sequence"/>
</dbReference>
<accession>A0A8B2NGS1</accession>
<protein>
    <recommendedName>
        <fullName evidence="2">Antitoxin-like ribbon-helix-helix domain-containing protein</fullName>
    </recommendedName>
</protein>
<feature type="region of interest" description="Disordered" evidence="1">
    <location>
        <begin position="1"/>
        <end position="44"/>
    </location>
</feature>
<keyword evidence="4" id="KW-1185">Reference proteome</keyword>
<proteinExistence type="predicted"/>
<feature type="domain" description="Antitoxin-like ribbon-helix-helix" evidence="2">
    <location>
        <begin position="50"/>
        <end position="99"/>
    </location>
</feature>
<gene>
    <name evidence="3" type="ORF">DLJ53_34175</name>
</gene>
<evidence type="ECO:0000313" key="3">
    <source>
        <dbReference type="EMBL" id="RAH95661.1"/>
    </source>
</evidence>
<evidence type="ECO:0000313" key="4">
    <source>
        <dbReference type="Proteomes" id="UP000249590"/>
    </source>
</evidence>
<dbReference type="InterPro" id="IPR046765">
    <property type="entry name" value="Antitox_RHH"/>
</dbReference>
<evidence type="ECO:0000259" key="2">
    <source>
        <dbReference type="Pfam" id="PF20605"/>
    </source>
</evidence>
<dbReference type="AlphaFoldDB" id="A0A8B2NGS1"/>
<reference evidence="3 4" key="1">
    <citation type="submission" date="2018-05" db="EMBL/GenBank/DDBJ databases">
        <title>Acuticoccus sediminis sp. nov., isolated from deep-sea sediment of Indian Ocean.</title>
        <authorList>
            <person name="Liu X."/>
            <person name="Lai Q."/>
            <person name="Du Y."/>
            <person name="Sun F."/>
            <person name="Zhang X."/>
            <person name="Wang S."/>
            <person name="Shao Z."/>
        </authorList>
    </citation>
    <scope>NUCLEOTIDE SEQUENCE [LARGE SCALE GENOMIC DNA]</scope>
    <source>
        <strain evidence="3 4">PTG4-2</strain>
    </source>
</reference>
<dbReference type="Pfam" id="PF20605">
    <property type="entry name" value="Antitox_RHH"/>
    <property type="match status" value="1"/>
</dbReference>
<dbReference type="EMBL" id="QHHQ01000025">
    <property type="protein sequence ID" value="RAH95661.1"/>
    <property type="molecule type" value="Genomic_DNA"/>
</dbReference>
<dbReference type="RefSeq" id="WP_111352791.1">
    <property type="nucleotide sequence ID" value="NZ_QHHQ01000025.1"/>
</dbReference>
<feature type="compositionally biased region" description="Basic and acidic residues" evidence="1">
    <location>
        <begin position="13"/>
        <end position="37"/>
    </location>
</feature>